<dbReference type="Pfam" id="PF01627">
    <property type="entry name" value="Hpt"/>
    <property type="match status" value="1"/>
</dbReference>
<evidence type="ECO:0000259" key="2">
    <source>
        <dbReference type="Pfam" id="PF01627"/>
    </source>
</evidence>
<dbReference type="Proteomes" id="UP000199754">
    <property type="component" value="Plasmid pSMR1-2"/>
</dbReference>
<dbReference type="Gene3D" id="1.20.120.160">
    <property type="entry name" value="HPT domain"/>
    <property type="match status" value="1"/>
</dbReference>
<evidence type="ECO:0000256" key="1">
    <source>
        <dbReference type="ARBA" id="ARBA00023012"/>
    </source>
</evidence>
<keyword evidence="3" id="KW-0614">Plasmid</keyword>
<dbReference type="GO" id="GO:0000160">
    <property type="term" value="P:phosphorelay signal transduction system"/>
    <property type="evidence" value="ECO:0007669"/>
    <property type="project" value="UniProtKB-KW"/>
</dbReference>
<keyword evidence="4" id="KW-1185">Reference proteome</keyword>
<dbReference type="KEGG" id="spse:SULPSESMR1_03869"/>
<dbReference type="STRING" id="1402135.SAMN05444149_11137"/>
<geneLocation type="plasmid" evidence="3 4">
    <name>pSMR1-2</name>
</geneLocation>
<dbReference type="EMBL" id="CP022417">
    <property type="protein sequence ID" value="ASM74796.1"/>
    <property type="molecule type" value="Genomic_DNA"/>
</dbReference>
<dbReference type="InterPro" id="IPR008207">
    <property type="entry name" value="Sig_transdc_His_kin_Hpt_dom"/>
</dbReference>
<gene>
    <name evidence="3" type="ORF">SULPSESMR1_03869</name>
</gene>
<protein>
    <submittedName>
        <fullName evidence="3">Hpt domain protein</fullName>
    </submittedName>
</protein>
<evidence type="ECO:0000313" key="3">
    <source>
        <dbReference type="EMBL" id="ASM74796.1"/>
    </source>
</evidence>
<dbReference type="InterPro" id="IPR036641">
    <property type="entry name" value="HPT_dom_sf"/>
</dbReference>
<dbReference type="RefSeq" id="WP_240311197.1">
    <property type="nucleotide sequence ID" value="NZ_CP022417.1"/>
</dbReference>
<accession>A0A221K737</accession>
<dbReference type="GO" id="GO:0004672">
    <property type="term" value="F:protein kinase activity"/>
    <property type="evidence" value="ECO:0007669"/>
    <property type="project" value="UniProtKB-ARBA"/>
</dbReference>
<dbReference type="SUPFAM" id="SSF47226">
    <property type="entry name" value="Histidine-containing phosphotransfer domain, HPT domain"/>
    <property type="match status" value="1"/>
</dbReference>
<proteinExistence type="predicted"/>
<feature type="domain" description="HPt" evidence="2">
    <location>
        <begin position="16"/>
        <end position="107"/>
    </location>
</feature>
<evidence type="ECO:0000313" key="4">
    <source>
        <dbReference type="Proteomes" id="UP000199754"/>
    </source>
</evidence>
<sequence>MMMQGGLDMVSGLEKIRSRFLDLLEARRQSIAHHAVQAYDGITVEDVNDNLAAARDILHQIAGTAGSLGFEELGASARFCENEIIAHLTGPDNDLALCPDGLLVQLDDFVRQCHDTAD</sequence>
<organism evidence="3 4">
    <name type="scientific">Pseudosulfitobacter pseudonitzschiae</name>
    <dbReference type="NCBI Taxonomy" id="1402135"/>
    <lineage>
        <taxon>Bacteria</taxon>
        <taxon>Pseudomonadati</taxon>
        <taxon>Pseudomonadota</taxon>
        <taxon>Alphaproteobacteria</taxon>
        <taxon>Rhodobacterales</taxon>
        <taxon>Roseobacteraceae</taxon>
        <taxon>Pseudosulfitobacter</taxon>
    </lineage>
</organism>
<reference evidence="3 4" key="1">
    <citation type="submission" date="2017-07" db="EMBL/GenBank/DDBJ databases">
        <title>Genome Sequence of Sulfitobacter pseudonitzschiae Strain SMR1 Isolated from a culture of the Diatom Skeletonema marinoi.</title>
        <authorList>
            <person name="Topel M."/>
            <person name="Pinder M.I.M."/>
            <person name="Johansson O.N."/>
            <person name="Kourtchenko O."/>
            <person name="Godhe A."/>
            <person name="Clarke A.K."/>
        </authorList>
    </citation>
    <scope>NUCLEOTIDE SEQUENCE [LARGE SCALE GENOMIC DNA]</scope>
    <source>
        <strain evidence="3 4">SMR1</strain>
        <plasmid evidence="3 4">pSMR1-2</plasmid>
    </source>
</reference>
<dbReference type="AlphaFoldDB" id="A0A221K737"/>
<name>A0A221K737_9RHOB</name>
<keyword evidence="1" id="KW-0902">Two-component regulatory system</keyword>